<dbReference type="PANTHER" id="PTHR13126">
    <property type="entry name" value="CHAPERONE ATP11"/>
    <property type="match status" value="1"/>
</dbReference>
<evidence type="ECO:0000256" key="4">
    <source>
        <dbReference type="ARBA" id="ARBA00023128"/>
    </source>
</evidence>
<organism evidence="5 7">
    <name type="scientific">Yarrowia lipolytica</name>
    <name type="common">Candida lipolytica</name>
    <dbReference type="NCBI Taxonomy" id="4952"/>
    <lineage>
        <taxon>Eukaryota</taxon>
        <taxon>Fungi</taxon>
        <taxon>Dikarya</taxon>
        <taxon>Ascomycota</taxon>
        <taxon>Saccharomycotina</taxon>
        <taxon>Dipodascomycetes</taxon>
        <taxon>Dipodascales</taxon>
        <taxon>Dipodascales incertae sedis</taxon>
        <taxon>Yarrowia</taxon>
    </lineage>
</organism>
<evidence type="ECO:0000313" key="5">
    <source>
        <dbReference type="EMBL" id="AOW01834.1"/>
    </source>
</evidence>
<name>A0A1H6PUQ0_YARLL</name>
<dbReference type="Proteomes" id="UP000256601">
    <property type="component" value="Unassembled WGS sequence"/>
</dbReference>
<reference evidence="6 8" key="2">
    <citation type="submission" date="2018-07" db="EMBL/GenBank/DDBJ databases">
        <title>Draft Genome Assemblies for Five Robust Yarrowia lipolytica Strains Exhibiting High Lipid Production and Pentose Sugar Utilization and Sugar Alcohol Secretion from Undetoxified Lignocellulosic Biomass Hydrolysates.</title>
        <authorList>
            <consortium name="DOE Joint Genome Institute"/>
            <person name="Walker C."/>
            <person name="Ryu S."/>
            <person name="Na H."/>
            <person name="Zane M."/>
            <person name="LaButti K."/>
            <person name="Lipzen A."/>
            <person name="Haridas S."/>
            <person name="Barry K."/>
            <person name="Grigoriev I.V."/>
            <person name="Quarterman J."/>
            <person name="Slininger P."/>
            <person name="Dien B."/>
            <person name="Trinh C.T."/>
        </authorList>
    </citation>
    <scope>NUCLEOTIDE SEQUENCE [LARGE SCALE GENOMIC DNA]</scope>
    <source>
        <strain evidence="6 8">YB392</strain>
    </source>
</reference>
<dbReference type="OMA" id="FLQWGFH"/>
<comment type="subcellular location">
    <subcellularLocation>
        <location evidence="1">Mitochondrion</location>
    </subcellularLocation>
</comment>
<dbReference type="PANTHER" id="PTHR13126:SF0">
    <property type="entry name" value="ATP SYNTHASE MITOCHONDRIAL F1 COMPLEX ASSEMBLY FACTOR 1"/>
    <property type="match status" value="1"/>
</dbReference>
<dbReference type="eggNOG" id="KOG3281">
    <property type="taxonomic scope" value="Eukaryota"/>
</dbReference>
<dbReference type="GO" id="GO:0033615">
    <property type="term" value="P:mitochondrial proton-transporting ATP synthase complex assembly"/>
    <property type="evidence" value="ECO:0007669"/>
    <property type="project" value="EnsemblFungi"/>
</dbReference>
<reference evidence="5 7" key="1">
    <citation type="journal article" date="2016" name="PLoS ONE">
        <title>Sequence Assembly of Yarrowia lipolytica Strain W29/CLIB89 Shows Transposable Element Diversity.</title>
        <authorList>
            <person name="Magnan C."/>
            <person name="Yu J."/>
            <person name="Chang I."/>
            <person name="Jahn E."/>
            <person name="Kanomata Y."/>
            <person name="Wu J."/>
            <person name="Zeller M."/>
            <person name="Oakes M."/>
            <person name="Baldi P."/>
            <person name="Sandmeyer S."/>
        </authorList>
    </citation>
    <scope>NUCLEOTIDE SEQUENCE [LARGE SCALE GENOMIC DNA]</scope>
    <source>
        <strain evidence="5">CLIB89</strain>
        <strain evidence="7">CLIB89(W29)</strain>
    </source>
</reference>
<proteinExistence type="inferred from homology"/>
<dbReference type="GO" id="GO:0005759">
    <property type="term" value="C:mitochondrial matrix"/>
    <property type="evidence" value="ECO:0007669"/>
    <property type="project" value="EnsemblFungi"/>
</dbReference>
<protein>
    <submittedName>
        <fullName evidence="6">ATP11 protein-domain-containing protein</fullName>
    </submittedName>
</protein>
<dbReference type="GeneID" id="2906636"/>
<keyword evidence="4" id="KW-0496">Mitochondrion</keyword>
<evidence type="ECO:0000256" key="3">
    <source>
        <dbReference type="ARBA" id="ARBA00022946"/>
    </source>
</evidence>
<dbReference type="OrthoDB" id="16535at2759"/>
<keyword evidence="3" id="KW-0809">Transit peptide</keyword>
<dbReference type="EMBL" id="CP017554">
    <property type="protein sequence ID" value="AOW01834.1"/>
    <property type="molecule type" value="Genomic_DNA"/>
</dbReference>
<dbReference type="InterPro" id="IPR010591">
    <property type="entry name" value="ATP11"/>
</dbReference>
<evidence type="ECO:0000313" key="8">
    <source>
        <dbReference type="Proteomes" id="UP000256601"/>
    </source>
</evidence>
<dbReference type="GO" id="GO:0051082">
    <property type="term" value="F:unfolded protein binding"/>
    <property type="evidence" value="ECO:0007669"/>
    <property type="project" value="EnsemblFungi"/>
</dbReference>
<gene>
    <name evidence="6" type="ORF">B0I71DRAFT_133716</name>
    <name evidence="5" type="ORF">YALI1_B22533g</name>
</gene>
<accession>A0A1H6PUQ0</accession>
<dbReference type="VEuPathDB" id="FungiDB:YALI0_B17314g"/>
<dbReference type="KEGG" id="yli:2906636"/>
<evidence type="ECO:0000313" key="7">
    <source>
        <dbReference type="Proteomes" id="UP000182444"/>
    </source>
</evidence>
<dbReference type="Proteomes" id="UP000182444">
    <property type="component" value="Chromosome 1B"/>
</dbReference>
<dbReference type="AlphaFoldDB" id="A0A1H6PUQ0"/>
<evidence type="ECO:0000256" key="1">
    <source>
        <dbReference type="ARBA" id="ARBA00004173"/>
    </source>
</evidence>
<sequence>MRPFLKKAPIKALRQASGYSGSLSNLRVQWARPDIGRTSLSANASTQADVLARYQDKLKQKAAAEGVESVDELKEKLAPEIEATLKKLNESDPLAKVLEQAWSEKKTILEEGGEEAKTLTEKLGEVPPVPKNELKNLDSFVKLDKFKELGKQEIEFLWRARHINNERALCAVVDPQLFYKMFLNGRKHPMFVLPLPKGDEGCEMHIVQWNFVGEHLTHVIFTTLAEFKLHQDFARPHTTLMFHTDLAADKDCVLLNGQVEKDSAMSLQDAQFLILALQEFYGATITDPETTKRRQALLQSFTEGSDNFPIDMVIEEIEAFTK</sequence>
<dbReference type="RefSeq" id="XP_501011.1">
    <property type="nucleotide sequence ID" value="XM_501011.1"/>
</dbReference>
<comment type="similarity">
    <text evidence="2">Belongs to the ATP11 family.</text>
</comment>
<evidence type="ECO:0000256" key="2">
    <source>
        <dbReference type="ARBA" id="ARBA00009116"/>
    </source>
</evidence>
<dbReference type="VEuPathDB" id="FungiDB:YALI1_B22533g"/>
<evidence type="ECO:0000313" key="6">
    <source>
        <dbReference type="EMBL" id="RDW24789.1"/>
    </source>
</evidence>
<dbReference type="EMBL" id="KZ859021">
    <property type="protein sequence ID" value="RDW24789.1"/>
    <property type="molecule type" value="Genomic_DNA"/>
</dbReference>
<dbReference type="Pfam" id="PF06644">
    <property type="entry name" value="ATP11"/>
    <property type="match status" value="1"/>
</dbReference>